<dbReference type="InterPro" id="IPR039422">
    <property type="entry name" value="MarR/SlyA-like"/>
</dbReference>
<evidence type="ECO:0000256" key="1">
    <source>
        <dbReference type="ARBA" id="ARBA00023015"/>
    </source>
</evidence>
<dbReference type="SUPFAM" id="SSF46785">
    <property type="entry name" value="Winged helix' DNA-binding domain"/>
    <property type="match status" value="1"/>
</dbReference>
<dbReference type="EMBL" id="SMLL01000007">
    <property type="protein sequence ID" value="TFY97296.1"/>
    <property type="molecule type" value="Genomic_DNA"/>
</dbReference>
<evidence type="ECO:0000256" key="2">
    <source>
        <dbReference type="ARBA" id="ARBA00023125"/>
    </source>
</evidence>
<comment type="caution">
    <text evidence="6">The sequence shown here is derived from an EMBL/GenBank/DDBJ whole genome shotgun (WGS) entry which is preliminary data.</text>
</comment>
<evidence type="ECO:0000313" key="6">
    <source>
        <dbReference type="EMBL" id="TFY97296.1"/>
    </source>
</evidence>
<evidence type="ECO:0000256" key="3">
    <source>
        <dbReference type="ARBA" id="ARBA00023163"/>
    </source>
</evidence>
<dbReference type="SMART" id="SM00347">
    <property type="entry name" value="HTH_MARR"/>
    <property type="match status" value="1"/>
</dbReference>
<dbReference type="PANTHER" id="PTHR33164">
    <property type="entry name" value="TRANSCRIPTIONAL REGULATOR, MARR FAMILY"/>
    <property type="match status" value="1"/>
</dbReference>
<accession>A0A4Z0BDB4</accession>
<keyword evidence="3" id="KW-0804">Transcription</keyword>
<keyword evidence="7" id="KW-1185">Reference proteome</keyword>
<proteinExistence type="predicted"/>
<dbReference type="Proteomes" id="UP000297564">
    <property type="component" value="Unassembled WGS sequence"/>
</dbReference>
<organism evidence="6 7">
    <name type="scientific">Ramlibacter rhizophilus</name>
    <dbReference type="NCBI Taxonomy" id="1781167"/>
    <lineage>
        <taxon>Bacteria</taxon>
        <taxon>Pseudomonadati</taxon>
        <taxon>Pseudomonadota</taxon>
        <taxon>Betaproteobacteria</taxon>
        <taxon>Burkholderiales</taxon>
        <taxon>Comamonadaceae</taxon>
        <taxon>Ramlibacter</taxon>
    </lineage>
</organism>
<dbReference type="InterPro" id="IPR023187">
    <property type="entry name" value="Tscrpt_reg_MarR-type_CS"/>
</dbReference>
<evidence type="ECO:0000259" key="5">
    <source>
        <dbReference type="PROSITE" id="PS50995"/>
    </source>
</evidence>
<reference evidence="6 7" key="1">
    <citation type="submission" date="2019-03" db="EMBL/GenBank/DDBJ databases">
        <title>Ramlibacter rhizophilus CCTCC AB2015357, whole genome shotgun sequence.</title>
        <authorList>
            <person name="Zhang X."/>
            <person name="Feng G."/>
            <person name="Zhu H."/>
        </authorList>
    </citation>
    <scope>NUCLEOTIDE SEQUENCE [LARGE SCALE GENOMIC DNA]</scope>
    <source>
        <strain evidence="6 7">CCTCC AB2015357</strain>
    </source>
</reference>
<dbReference type="Gene3D" id="1.10.10.10">
    <property type="entry name" value="Winged helix-like DNA-binding domain superfamily/Winged helix DNA-binding domain"/>
    <property type="match status" value="1"/>
</dbReference>
<keyword evidence="2" id="KW-0238">DNA-binding</keyword>
<dbReference type="AlphaFoldDB" id="A0A4Z0BDB4"/>
<dbReference type="OrthoDB" id="9090742at2"/>
<protein>
    <submittedName>
        <fullName evidence="6">MarR family transcriptional regulator</fullName>
    </submittedName>
</protein>
<dbReference type="InterPro" id="IPR036390">
    <property type="entry name" value="WH_DNA-bd_sf"/>
</dbReference>
<sequence>MRPVAPPVPEEPDAPTPSLDRTLTWRMHTLHKITDQESLRRYPLEAGLSLSDGRCLTAIGSFGPLSVNELAQKANLNKAQASRAAQSLVDQGLVKKVDAPHDGRGVQLSLTARGRKAFARTMALVEQRNREIFGCLSPREQEQLAALLDRLIAHVQPPPGDEPEPEPD</sequence>
<dbReference type="GO" id="GO:0006950">
    <property type="term" value="P:response to stress"/>
    <property type="evidence" value="ECO:0007669"/>
    <property type="project" value="TreeGrafter"/>
</dbReference>
<dbReference type="InterPro" id="IPR000835">
    <property type="entry name" value="HTH_MarR-typ"/>
</dbReference>
<gene>
    <name evidence="6" type="ORF">EZ242_17355</name>
</gene>
<dbReference type="PANTHER" id="PTHR33164:SF99">
    <property type="entry name" value="MARR FAMILY REGULATORY PROTEIN"/>
    <property type="match status" value="1"/>
</dbReference>
<dbReference type="GO" id="GO:0003700">
    <property type="term" value="F:DNA-binding transcription factor activity"/>
    <property type="evidence" value="ECO:0007669"/>
    <property type="project" value="InterPro"/>
</dbReference>
<dbReference type="PROSITE" id="PS01117">
    <property type="entry name" value="HTH_MARR_1"/>
    <property type="match status" value="1"/>
</dbReference>
<evidence type="ECO:0000256" key="4">
    <source>
        <dbReference type="SAM" id="MobiDB-lite"/>
    </source>
</evidence>
<dbReference type="GO" id="GO:0003677">
    <property type="term" value="F:DNA binding"/>
    <property type="evidence" value="ECO:0007669"/>
    <property type="project" value="UniProtKB-KW"/>
</dbReference>
<feature type="domain" description="HTH marR-type" evidence="5">
    <location>
        <begin position="20"/>
        <end position="153"/>
    </location>
</feature>
<keyword evidence="1" id="KW-0805">Transcription regulation</keyword>
<dbReference type="PROSITE" id="PS50995">
    <property type="entry name" value="HTH_MARR_2"/>
    <property type="match status" value="1"/>
</dbReference>
<dbReference type="RefSeq" id="WP_135286463.1">
    <property type="nucleotide sequence ID" value="NZ_SMLL01000007.1"/>
</dbReference>
<name>A0A4Z0BDB4_9BURK</name>
<dbReference type="PRINTS" id="PR00598">
    <property type="entry name" value="HTHMARR"/>
</dbReference>
<dbReference type="Pfam" id="PF12802">
    <property type="entry name" value="MarR_2"/>
    <property type="match status" value="1"/>
</dbReference>
<dbReference type="InterPro" id="IPR036388">
    <property type="entry name" value="WH-like_DNA-bd_sf"/>
</dbReference>
<evidence type="ECO:0000313" key="7">
    <source>
        <dbReference type="Proteomes" id="UP000297564"/>
    </source>
</evidence>
<feature type="region of interest" description="Disordered" evidence="4">
    <location>
        <begin position="1"/>
        <end position="20"/>
    </location>
</feature>